<comment type="caution">
    <text evidence="2">The sequence shown here is derived from an EMBL/GenBank/DDBJ whole genome shotgun (WGS) entry which is preliminary data.</text>
</comment>
<dbReference type="Proteomes" id="UP000075806">
    <property type="component" value="Unassembled WGS sequence"/>
</dbReference>
<feature type="domain" description="Xylose isomerase-like TIM barrel" evidence="1">
    <location>
        <begin position="24"/>
        <end position="245"/>
    </location>
</feature>
<dbReference type="PANTHER" id="PTHR12110:SF41">
    <property type="entry name" value="INOSOSE DEHYDRATASE"/>
    <property type="match status" value="1"/>
</dbReference>
<dbReference type="GO" id="GO:0016853">
    <property type="term" value="F:isomerase activity"/>
    <property type="evidence" value="ECO:0007669"/>
    <property type="project" value="UniProtKB-KW"/>
</dbReference>
<dbReference type="STRING" id="519424.AZF04_16700"/>
<dbReference type="Pfam" id="PF01261">
    <property type="entry name" value="AP_endonuc_2"/>
    <property type="match status" value="1"/>
</dbReference>
<reference evidence="2" key="1">
    <citation type="submission" date="2016-02" db="EMBL/GenBank/DDBJ databases">
        <title>Genome sequence of Bacillus trypoxylicola KCTC 13244(T).</title>
        <authorList>
            <person name="Jeong H."/>
            <person name="Park S.-H."/>
            <person name="Choi S.-K."/>
        </authorList>
    </citation>
    <scope>NUCLEOTIDE SEQUENCE [LARGE SCALE GENOMIC DNA]</scope>
    <source>
        <strain evidence="2">KCTC 13244</strain>
    </source>
</reference>
<evidence type="ECO:0000313" key="2">
    <source>
        <dbReference type="EMBL" id="KYG33352.1"/>
    </source>
</evidence>
<dbReference type="EMBL" id="LTAO01000007">
    <property type="protein sequence ID" value="KYG33352.1"/>
    <property type="molecule type" value="Genomic_DNA"/>
</dbReference>
<name>A0A162ENP0_9BACI</name>
<protein>
    <submittedName>
        <fullName evidence="2">Xylose isomerase</fullName>
    </submittedName>
</protein>
<dbReference type="InterPro" id="IPR050312">
    <property type="entry name" value="IolE/XylAMocC-like"/>
</dbReference>
<dbReference type="InterPro" id="IPR036237">
    <property type="entry name" value="Xyl_isomerase-like_sf"/>
</dbReference>
<dbReference type="Gene3D" id="3.20.20.150">
    <property type="entry name" value="Divalent-metal-dependent TIM barrel enzymes"/>
    <property type="match status" value="1"/>
</dbReference>
<dbReference type="OrthoDB" id="9779184at2"/>
<sequence>MKFAFSRPTTTTEDMNTLIKNYQSIGYDGLQLKYAQYGPYIHNPQEFLDLFGTFKGVASGLIAGGRLDEKNQNELRELFLFSQKIGVERIIFCHGVPRKEVSDDDLGKFAIQLSDLGQEAFEKYGVKLSLHHHYNQPVMYRRDFDLFFDKVRDQSINLTVDTAHLYASGIKDIDELIYNFQDHIDNFHLKDFKNGDWKILGEGEINFEPIFNSIHGINYHGWVSADEESGSDILTGMKDCLSFMKEGLTHSN</sequence>
<keyword evidence="2" id="KW-0413">Isomerase</keyword>
<organism evidence="2 3">
    <name type="scientific">Alkalihalobacillus trypoxylicola</name>
    <dbReference type="NCBI Taxonomy" id="519424"/>
    <lineage>
        <taxon>Bacteria</taxon>
        <taxon>Bacillati</taxon>
        <taxon>Bacillota</taxon>
        <taxon>Bacilli</taxon>
        <taxon>Bacillales</taxon>
        <taxon>Bacillaceae</taxon>
        <taxon>Alkalihalobacillus</taxon>
    </lineage>
</organism>
<dbReference type="InterPro" id="IPR013022">
    <property type="entry name" value="Xyl_isomerase-like_TIM-brl"/>
</dbReference>
<dbReference type="SUPFAM" id="SSF51658">
    <property type="entry name" value="Xylose isomerase-like"/>
    <property type="match status" value="1"/>
</dbReference>
<dbReference type="PANTHER" id="PTHR12110">
    <property type="entry name" value="HYDROXYPYRUVATE ISOMERASE"/>
    <property type="match status" value="1"/>
</dbReference>
<accession>A0A162ENP0</accession>
<gene>
    <name evidence="2" type="ORF">AZF04_16700</name>
</gene>
<evidence type="ECO:0000259" key="1">
    <source>
        <dbReference type="Pfam" id="PF01261"/>
    </source>
</evidence>
<proteinExistence type="predicted"/>
<keyword evidence="3" id="KW-1185">Reference proteome</keyword>
<dbReference type="AlphaFoldDB" id="A0A162ENP0"/>
<dbReference type="RefSeq" id="WP_045488866.1">
    <property type="nucleotide sequence ID" value="NZ_LTAO01000007.1"/>
</dbReference>
<evidence type="ECO:0000313" key="3">
    <source>
        <dbReference type="Proteomes" id="UP000075806"/>
    </source>
</evidence>